<keyword evidence="5 10" id="KW-0547">Nucleotide-binding</keyword>
<feature type="compositionally biased region" description="Polar residues" evidence="11">
    <location>
        <begin position="422"/>
        <end position="436"/>
    </location>
</feature>
<comment type="catalytic activity">
    <reaction evidence="8">
        <text>L-threonyl-[protein] + ATP = O-phospho-L-threonyl-[protein] + ADP + H(+)</text>
        <dbReference type="Rhea" id="RHEA:46608"/>
        <dbReference type="Rhea" id="RHEA-COMP:11060"/>
        <dbReference type="Rhea" id="RHEA-COMP:11605"/>
        <dbReference type="ChEBI" id="CHEBI:15378"/>
        <dbReference type="ChEBI" id="CHEBI:30013"/>
        <dbReference type="ChEBI" id="CHEBI:30616"/>
        <dbReference type="ChEBI" id="CHEBI:61977"/>
        <dbReference type="ChEBI" id="CHEBI:456216"/>
        <dbReference type="EC" id="2.7.11.1"/>
    </reaction>
</comment>
<feature type="compositionally biased region" description="Low complexity" evidence="11">
    <location>
        <begin position="501"/>
        <end position="510"/>
    </location>
</feature>
<evidence type="ECO:0000256" key="5">
    <source>
        <dbReference type="ARBA" id="ARBA00022741"/>
    </source>
</evidence>
<feature type="region of interest" description="Disordered" evidence="11">
    <location>
        <begin position="415"/>
        <end position="580"/>
    </location>
</feature>
<evidence type="ECO:0000256" key="1">
    <source>
        <dbReference type="ARBA" id="ARBA00008874"/>
    </source>
</evidence>
<accession>A0A8H8CPC9</accession>
<dbReference type="EC" id="2.7.11.1" evidence="2"/>
<dbReference type="FunFam" id="3.30.200.20:FF:000040">
    <property type="entry name" value="Dual specificity mitogen-activated protein kinase kinase"/>
    <property type="match status" value="1"/>
</dbReference>
<dbReference type="Gene3D" id="1.10.510.10">
    <property type="entry name" value="Transferase(Phosphotransferase) domain 1"/>
    <property type="match status" value="1"/>
</dbReference>
<evidence type="ECO:0000256" key="8">
    <source>
        <dbReference type="ARBA" id="ARBA00047899"/>
    </source>
</evidence>
<dbReference type="OrthoDB" id="248923at2759"/>
<evidence type="ECO:0000256" key="2">
    <source>
        <dbReference type="ARBA" id="ARBA00012513"/>
    </source>
</evidence>
<evidence type="ECO:0000256" key="4">
    <source>
        <dbReference type="ARBA" id="ARBA00022679"/>
    </source>
</evidence>
<dbReference type="PROSITE" id="PS50011">
    <property type="entry name" value="PROTEIN_KINASE_DOM"/>
    <property type="match status" value="1"/>
</dbReference>
<gene>
    <name evidence="13" type="ORF">JR316_002246</name>
</gene>
<evidence type="ECO:0000256" key="7">
    <source>
        <dbReference type="ARBA" id="ARBA00022840"/>
    </source>
</evidence>
<evidence type="ECO:0000256" key="9">
    <source>
        <dbReference type="ARBA" id="ARBA00048679"/>
    </source>
</evidence>
<feature type="binding site" evidence="10">
    <location>
        <position position="39"/>
    </location>
    <ligand>
        <name>ATP</name>
        <dbReference type="ChEBI" id="CHEBI:30616"/>
    </ligand>
</feature>
<sequence length="771" mass="84766">MSQPSVHQLFERLETIGKGAYGSVHKGRHIPSGNVVALKIINLDTSDDDVGDIQREVALLSQLRDCPNITKYYGCYLDGPRVWIAMELAQGGSVLSLMKASKDGCIEEKYVAVIIREVLVALSYLHKVPVIHRDMKAANVLVTDIGKVMLCDFGVSALLATTSSKRNTLTGTPYWMAPEVVQTVPAYDTKADIWSLGIMIYEMIKGTPPHSNLDKFQVMDLIPRIKPPRLAEVEASKDLRDFMAYCLKESPVERLPPDELSRTKWMKSVAKIPVALLKDLVFRLQQAGPRASLAEPLDWESGETNSIVGDDNSWEFDTIRHGPFTSVNNAYNDEHDDLPPEPSNQATIRAQNSTNFPSSLRSLFDDNDFPQSDAIRQNNNSLDIPTQPSLSGERIIDETQAQQILPSTLSVTINHGALRPPNASNSPIQDPSTKFDTSPEPHDSPPNEPLSDDDYALDFSHDISSRTRNPTKEDNSSLQSSDNSPPESFGAPKRRDIDLASPSSFQFPRPSRLDFQHDDPLPMSPDRQFPSTSGTPMLTHQNALSLDVSSRPVRHDLSPPISRSRSATTPPPLSLTHPDFDARSVPIIDVKKTAENIPYTPSFVRGAPGLKDVLKIPSLSAGIHGDLLPPSPSAAVNGARYFPPGISNLVPASALRSSSEDSHNHENSIAPQSIKLTNGTRLHPHRRLNISASNPDVYITRPLDYSNLILGNSQTVELDRTLKSLAHWLATVESGLNNMLDNAIEEESDGDFGAESPIPDSWQTEVNDNIS</sequence>
<comment type="caution">
    <text evidence="13">The sequence shown here is derived from an EMBL/GenBank/DDBJ whole genome shotgun (WGS) entry which is preliminary data.</text>
</comment>
<dbReference type="InterPro" id="IPR000719">
    <property type="entry name" value="Prot_kinase_dom"/>
</dbReference>
<dbReference type="PROSITE" id="PS00108">
    <property type="entry name" value="PROTEIN_KINASE_ST"/>
    <property type="match status" value="1"/>
</dbReference>
<dbReference type="GO" id="GO:0005737">
    <property type="term" value="C:cytoplasm"/>
    <property type="evidence" value="ECO:0007669"/>
    <property type="project" value="TreeGrafter"/>
</dbReference>
<evidence type="ECO:0000256" key="10">
    <source>
        <dbReference type="PROSITE-ProRule" id="PRU10141"/>
    </source>
</evidence>
<keyword evidence="7 10" id="KW-0067">ATP-binding</keyword>
<dbReference type="Gene3D" id="3.30.200.20">
    <property type="entry name" value="Phosphorylase Kinase, domain 1"/>
    <property type="match status" value="1"/>
</dbReference>
<dbReference type="PANTHER" id="PTHR48012">
    <property type="entry name" value="STERILE20-LIKE KINASE, ISOFORM B-RELATED"/>
    <property type="match status" value="1"/>
</dbReference>
<feature type="compositionally biased region" description="Polar residues" evidence="11">
    <location>
        <begin position="476"/>
        <end position="486"/>
    </location>
</feature>
<feature type="compositionally biased region" description="Polar residues" evidence="11">
    <location>
        <begin position="343"/>
        <end position="361"/>
    </location>
</feature>
<feature type="domain" description="Protein kinase" evidence="12">
    <location>
        <begin position="10"/>
        <end position="266"/>
    </location>
</feature>
<dbReference type="GO" id="GO:0004674">
    <property type="term" value="F:protein serine/threonine kinase activity"/>
    <property type="evidence" value="ECO:0007669"/>
    <property type="project" value="UniProtKB-KW"/>
</dbReference>
<organism evidence="13">
    <name type="scientific">Psilocybe cubensis</name>
    <name type="common">Psychedelic mushroom</name>
    <name type="synonym">Stropharia cubensis</name>
    <dbReference type="NCBI Taxonomy" id="181762"/>
    <lineage>
        <taxon>Eukaryota</taxon>
        <taxon>Fungi</taxon>
        <taxon>Dikarya</taxon>
        <taxon>Basidiomycota</taxon>
        <taxon>Agaricomycotina</taxon>
        <taxon>Agaricomycetes</taxon>
        <taxon>Agaricomycetidae</taxon>
        <taxon>Agaricales</taxon>
        <taxon>Agaricineae</taxon>
        <taxon>Strophariaceae</taxon>
        <taxon>Psilocybe</taxon>
    </lineage>
</organism>
<dbReference type="PANTHER" id="PTHR48012:SF21">
    <property type="entry name" value="PH DOMAIN-CONTAINING PROTEIN"/>
    <property type="match status" value="1"/>
</dbReference>
<feature type="compositionally biased region" description="Polar residues" evidence="11">
    <location>
        <begin position="761"/>
        <end position="771"/>
    </location>
</feature>
<dbReference type="AlphaFoldDB" id="A0A8H8CPC9"/>
<name>A0A8H8CPC9_PSICU</name>
<reference evidence="13" key="1">
    <citation type="submission" date="2021-02" db="EMBL/GenBank/DDBJ databases">
        <title>Psilocybe cubensis genome.</title>
        <authorList>
            <person name="Mckernan K.J."/>
            <person name="Crawford S."/>
            <person name="Trippe A."/>
            <person name="Kane L.T."/>
            <person name="Mclaughlin S."/>
        </authorList>
    </citation>
    <scope>NUCLEOTIDE SEQUENCE [LARGE SCALE GENOMIC DNA]</scope>
    <source>
        <strain evidence="13">MGC-MH-2018</strain>
    </source>
</reference>
<keyword evidence="3" id="KW-0723">Serine/threonine-protein kinase</keyword>
<protein>
    <recommendedName>
        <fullName evidence="2">non-specific serine/threonine protein kinase</fullName>
        <ecNumber evidence="2">2.7.11.1</ecNumber>
    </recommendedName>
</protein>
<feature type="region of interest" description="Disordered" evidence="11">
    <location>
        <begin position="325"/>
        <end position="389"/>
    </location>
</feature>
<feature type="region of interest" description="Disordered" evidence="11">
    <location>
        <begin position="748"/>
        <end position="771"/>
    </location>
</feature>
<feature type="compositionally biased region" description="Polar residues" evidence="11">
    <location>
        <begin position="529"/>
        <end position="548"/>
    </location>
</feature>
<evidence type="ECO:0000256" key="3">
    <source>
        <dbReference type="ARBA" id="ARBA00022527"/>
    </source>
</evidence>
<comment type="similarity">
    <text evidence="1">Belongs to the protein kinase superfamily. STE Ser/Thr protein kinase family. STE20 subfamily.</text>
</comment>
<feature type="compositionally biased region" description="Basic and acidic residues" evidence="11">
    <location>
        <begin position="459"/>
        <end position="475"/>
    </location>
</feature>
<feature type="compositionally biased region" description="Polar residues" evidence="11">
    <location>
        <begin position="669"/>
        <end position="678"/>
    </location>
</feature>
<dbReference type="FunFam" id="1.10.510.10:FF:000499">
    <property type="entry name" value="Serine/threonine-protein kinase KIC1"/>
    <property type="match status" value="1"/>
</dbReference>
<dbReference type="Pfam" id="PF00069">
    <property type="entry name" value="Pkinase"/>
    <property type="match status" value="1"/>
</dbReference>
<feature type="region of interest" description="Disordered" evidence="11">
    <location>
        <begin position="656"/>
        <end position="678"/>
    </location>
</feature>
<dbReference type="SUPFAM" id="SSF56112">
    <property type="entry name" value="Protein kinase-like (PK-like)"/>
    <property type="match status" value="1"/>
</dbReference>
<dbReference type="InterPro" id="IPR008271">
    <property type="entry name" value="Ser/Thr_kinase_AS"/>
</dbReference>
<proteinExistence type="inferred from homology"/>
<keyword evidence="4" id="KW-0808">Transferase</keyword>
<evidence type="ECO:0000256" key="11">
    <source>
        <dbReference type="SAM" id="MobiDB-lite"/>
    </source>
</evidence>
<dbReference type="PROSITE" id="PS00107">
    <property type="entry name" value="PROTEIN_KINASE_ATP"/>
    <property type="match status" value="1"/>
</dbReference>
<dbReference type="SMART" id="SM00220">
    <property type="entry name" value="S_TKc"/>
    <property type="match status" value="1"/>
</dbReference>
<dbReference type="InterPro" id="IPR050629">
    <property type="entry name" value="STE20/SPS1-PAK"/>
</dbReference>
<dbReference type="InterPro" id="IPR017441">
    <property type="entry name" value="Protein_kinase_ATP_BS"/>
</dbReference>
<dbReference type="GO" id="GO:0005524">
    <property type="term" value="F:ATP binding"/>
    <property type="evidence" value="ECO:0007669"/>
    <property type="project" value="UniProtKB-UniRule"/>
</dbReference>
<comment type="catalytic activity">
    <reaction evidence="9">
        <text>L-seryl-[protein] + ATP = O-phospho-L-seryl-[protein] + ADP + H(+)</text>
        <dbReference type="Rhea" id="RHEA:17989"/>
        <dbReference type="Rhea" id="RHEA-COMP:9863"/>
        <dbReference type="Rhea" id="RHEA-COMP:11604"/>
        <dbReference type="ChEBI" id="CHEBI:15378"/>
        <dbReference type="ChEBI" id="CHEBI:29999"/>
        <dbReference type="ChEBI" id="CHEBI:30616"/>
        <dbReference type="ChEBI" id="CHEBI:83421"/>
        <dbReference type="ChEBI" id="CHEBI:456216"/>
        <dbReference type="EC" id="2.7.11.1"/>
    </reaction>
</comment>
<evidence type="ECO:0000313" key="13">
    <source>
        <dbReference type="EMBL" id="KAG5172743.1"/>
    </source>
</evidence>
<keyword evidence="6" id="KW-0418">Kinase</keyword>
<evidence type="ECO:0000259" key="12">
    <source>
        <dbReference type="PROSITE" id="PS50011"/>
    </source>
</evidence>
<dbReference type="InterPro" id="IPR011009">
    <property type="entry name" value="Kinase-like_dom_sf"/>
</dbReference>
<feature type="compositionally biased region" description="Basic and acidic residues" evidence="11">
    <location>
        <begin position="511"/>
        <end position="520"/>
    </location>
</feature>
<evidence type="ECO:0000256" key="6">
    <source>
        <dbReference type="ARBA" id="ARBA00022777"/>
    </source>
</evidence>
<dbReference type="EMBL" id="JAFIQS010000002">
    <property type="protein sequence ID" value="KAG5172743.1"/>
    <property type="molecule type" value="Genomic_DNA"/>
</dbReference>
<feature type="compositionally biased region" description="Polar residues" evidence="11">
    <location>
        <begin position="374"/>
        <end position="389"/>
    </location>
</feature>